<feature type="chain" id="PRO_5022670274" evidence="4">
    <location>
        <begin position="19"/>
        <end position="194"/>
    </location>
</feature>
<evidence type="ECO:0000256" key="3">
    <source>
        <dbReference type="PROSITE-ProRule" id="PRU00023"/>
    </source>
</evidence>
<dbReference type="AlphaFoldDB" id="A0A5B8SBA6"/>
<keyword evidence="4" id="KW-0732">Signal</keyword>
<reference evidence="5 6" key="1">
    <citation type="journal article" date="2013" name="J. Microbiol. Biotechnol.">
        <title>Novosphingobium ginsenosidimutans sp. nov., with the ability to convert ginsenoside.</title>
        <authorList>
            <person name="Kim J.K."/>
            <person name="He D."/>
            <person name="Liu Q.M."/>
            <person name="Park H.Y."/>
            <person name="Jung M.S."/>
            <person name="Yoon M.H."/>
            <person name="Kim S.C."/>
            <person name="Im W.T."/>
        </authorList>
    </citation>
    <scope>NUCLEOTIDE SEQUENCE [LARGE SCALE GENOMIC DNA]</scope>
    <source>
        <strain evidence="5 6">FW-6</strain>
    </source>
</reference>
<evidence type="ECO:0000313" key="5">
    <source>
        <dbReference type="EMBL" id="QEA17537.1"/>
    </source>
</evidence>
<dbReference type="SUPFAM" id="SSF48403">
    <property type="entry name" value="Ankyrin repeat"/>
    <property type="match status" value="1"/>
</dbReference>
<dbReference type="GO" id="GO:0085020">
    <property type="term" value="P:protein K6-linked ubiquitination"/>
    <property type="evidence" value="ECO:0007669"/>
    <property type="project" value="TreeGrafter"/>
</dbReference>
<sequence length="194" mass="20553">MMSLAALATISAATPALAQFSESYKFLEAVRKKDGEKVTEALADPASTVINTRDVTSGETALHIVTNRRDLTWMQFLISKGANVNARDAKGVTPLVSAVNANFVEGVELLVGKGARLDESNNAGETPLITAVHNRNIAVMRLLLKAGANPDRADNSGRTAKDYAKLGGGNLLTEIETNAKPKADAKAKSYGPKF</sequence>
<gene>
    <name evidence="5" type="ORF">FRF71_09470</name>
</gene>
<dbReference type="PANTHER" id="PTHR24171">
    <property type="entry name" value="ANKYRIN REPEAT DOMAIN-CONTAINING PROTEIN 39-RELATED"/>
    <property type="match status" value="1"/>
</dbReference>
<dbReference type="Proteomes" id="UP000321172">
    <property type="component" value="Chromosome"/>
</dbReference>
<dbReference type="PANTHER" id="PTHR24171:SF8">
    <property type="entry name" value="BRCA1-ASSOCIATED RING DOMAIN PROTEIN 1"/>
    <property type="match status" value="1"/>
</dbReference>
<dbReference type="InterPro" id="IPR036770">
    <property type="entry name" value="Ankyrin_rpt-contain_sf"/>
</dbReference>
<dbReference type="PROSITE" id="PS50088">
    <property type="entry name" value="ANK_REPEAT"/>
    <property type="match status" value="3"/>
</dbReference>
<evidence type="ECO:0000313" key="6">
    <source>
        <dbReference type="Proteomes" id="UP000321172"/>
    </source>
</evidence>
<feature type="repeat" description="ANK" evidence="3">
    <location>
        <begin position="90"/>
        <end position="122"/>
    </location>
</feature>
<dbReference type="GO" id="GO:0004842">
    <property type="term" value="F:ubiquitin-protein transferase activity"/>
    <property type="evidence" value="ECO:0007669"/>
    <property type="project" value="TreeGrafter"/>
</dbReference>
<dbReference type="OrthoDB" id="7390289at2"/>
<dbReference type="EMBL" id="CP042345">
    <property type="protein sequence ID" value="QEA17537.1"/>
    <property type="molecule type" value="Genomic_DNA"/>
</dbReference>
<keyword evidence="2 3" id="KW-0040">ANK repeat</keyword>
<proteinExistence type="predicted"/>
<feature type="repeat" description="ANK" evidence="3">
    <location>
        <begin position="123"/>
        <end position="155"/>
    </location>
</feature>
<feature type="signal peptide" evidence="4">
    <location>
        <begin position="1"/>
        <end position="18"/>
    </location>
</feature>
<dbReference type="KEGG" id="ngf:FRF71_09470"/>
<dbReference type="Pfam" id="PF12796">
    <property type="entry name" value="Ank_2"/>
    <property type="match status" value="1"/>
</dbReference>
<evidence type="ECO:0000256" key="4">
    <source>
        <dbReference type="SAM" id="SignalP"/>
    </source>
</evidence>
<organism evidence="5 6">
    <name type="scientific">Novosphingobium ginsenosidimutans</name>
    <dbReference type="NCBI Taxonomy" id="1176536"/>
    <lineage>
        <taxon>Bacteria</taxon>
        <taxon>Pseudomonadati</taxon>
        <taxon>Pseudomonadota</taxon>
        <taxon>Alphaproteobacteria</taxon>
        <taxon>Sphingomonadales</taxon>
        <taxon>Sphingomonadaceae</taxon>
        <taxon>Novosphingobium</taxon>
    </lineage>
</organism>
<keyword evidence="1" id="KW-0677">Repeat</keyword>
<dbReference type="SMART" id="SM00248">
    <property type="entry name" value="ANK"/>
    <property type="match status" value="3"/>
</dbReference>
<dbReference type="Pfam" id="PF00023">
    <property type="entry name" value="Ank"/>
    <property type="match status" value="1"/>
</dbReference>
<dbReference type="InterPro" id="IPR002110">
    <property type="entry name" value="Ankyrin_rpt"/>
</dbReference>
<dbReference type="Gene3D" id="1.25.40.20">
    <property type="entry name" value="Ankyrin repeat-containing domain"/>
    <property type="match status" value="1"/>
</dbReference>
<evidence type="ECO:0000256" key="2">
    <source>
        <dbReference type="ARBA" id="ARBA00023043"/>
    </source>
</evidence>
<protein>
    <submittedName>
        <fullName evidence="5">Ankyrin repeat domain-containing protein</fullName>
    </submittedName>
</protein>
<dbReference type="PROSITE" id="PS50297">
    <property type="entry name" value="ANK_REP_REGION"/>
    <property type="match status" value="2"/>
</dbReference>
<name>A0A5B8SBA6_9SPHN</name>
<keyword evidence="6" id="KW-1185">Reference proteome</keyword>
<evidence type="ECO:0000256" key="1">
    <source>
        <dbReference type="ARBA" id="ARBA00022737"/>
    </source>
</evidence>
<feature type="repeat" description="ANK" evidence="3">
    <location>
        <begin position="57"/>
        <end position="89"/>
    </location>
</feature>
<accession>A0A5B8SBA6</accession>